<dbReference type="HOGENOM" id="CLU_2463874_0_0_6"/>
<protein>
    <submittedName>
        <fullName evidence="1">Fic family protein</fullName>
    </submittedName>
</protein>
<reference evidence="1 2" key="1">
    <citation type="journal article" date="2009" name="Infect. Immun.">
        <title>Comparative genomics reveal extensive transposon-mediated genomic plasticity and diversity among potential effector proteins within the genus Coxiella.</title>
        <authorList>
            <person name="Beare P.A."/>
            <person name="Unsworth N."/>
            <person name="Andoh M."/>
            <person name="Voth D.E."/>
            <person name="Omsland A."/>
            <person name="Gilk S.D."/>
            <person name="Williams K.P."/>
            <person name="Sobral B.W."/>
            <person name="Kupko J.J.III."/>
            <person name="Porcella S.F."/>
            <person name="Samuel J.E."/>
            <person name="Heinzen R.A."/>
        </authorList>
    </citation>
    <scope>NUCLEOTIDE SEQUENCE [LARGE SCALE GENOMIC DNA]</scope>
    <source>
        <strain evidence="1 2">Dugway 5J108-111</strain>
    </source>
</reference>
<gene>
    <name evidence="1" type="ORF">CBUD_0212a</name>
</gene>
<name>B5XHP3_COXBN</name>
<dbReference type="Proteomes" id="UP000008555">
    <property type="component" value="Chromosome"/>
</dbReference>
<evidence type="ECO:0000313" key="2">
    <source>
        <dbReference type="Proteomes" id="UP000008555"/>
    </source>
</evidence>
<dbReference type="KEGG" id="cbd:CBUD_0212a"/>
<evidence type="ECO:0000313" key="1">
    <source>
        <dbReference type="EMBL" id="ACI23073.1"/>
    </source>
</evidence>
<proteinExistence type="predicted"/>
<organism evidence="1 2">
    <name type="scientific">Coxiella burnetii (strain Dugway 5J108-111)</name>
    <dbReference type="NCBI Taxonomy" id="434922"/>
    <lineage>
        <taxon>Bacteria</taxon>
        <taxon>Pseudomonadati</taxon>
        <taxon>Pseudomonadota</taxon>
        <taxon>Gammaproteobacteria</taxon>
        <taxon>Legionellales</taxon>
        <taxon>Coxiellaceae</taxon>
        <taxon>Coxiella</taxon>
    </lineage>
</organism>
<dbReference type="AlphaFoldDB" id="B5XHP3"/>
<dbReference type="Gene3D" id="1.10.3290.10">
    <property type="entry name" value="Fido-like domain"/>
    <property type="match status" value="1"/>
</dbReference>
<accession>B5XHP3</accession>
<sequence length="88" mass="10296">MAVFPPNVAVFMKRHPRKAKNHLPLSISQFFNAQKHKTPQARLRRIYNRLLIDLSYHSSRLEGNTYSLLETKKLIVEGIESELQLKTH</sequence>
<dbReference type="InterPro" id="IPR036597">
    <property type="entry name" value="Fido-like_dom_sf"/>
</dbReference>
<dbReference type="EMBL" id="CP000733">
    <property type="protein sequence ID" value="ACI23073.1"/>
    <property type="molecule type" value="Genomic_DNA"/>
</dbReference>